<proteinExistence type="predicted"/>
<gene>
    <name evidence="1" type="primary">ORF94733</name>
</gene>
<name>A0A0B7A3Q2_9EUPU</name>
<sequence>MVFGDKVIAAVKPEVPVDDDDDEEEEDELDRFFFFFDFDFLALLAVSELDCLRIFRCLLDEDELLLLLLSISEESDELATAGIESLRFFPLGDLDLDFRLDFFDEVSTLIMPDYADMKSNLVLKYTRC</sequence>
<protein>
    <submittedName>
        <fullName evidence="1">Uncharacterized protein</fullName>
    </submittedName>
</protein>
<evidence type="ECO:0000313" key="1">
    <source>
        <dbReference type="EMBL" id="CEK75272.1"/>
    </source>
</evidence>
<reference evidence="1" key="1">
    <citation type="submission" date="2014-12" db="EMBL/GenBank/DDBJ databases">
        <title>Insight into the proteome of Arion vulgaris.</title>
        <authorList>
            <person name="Aradska J."/>
            <person name="Bulat T."/>
            <person name="Smidak R."/>
            <person name="Sarate P."/>
            <person name="Gangsoo J."/>
            <person name="Sialana F."/>
            <person name="Bilban M."/>
            <person name="Lubec G."/>
        </authorList>
    </citation>
    <scope>NUCLEOTIDE SEQUENCE</scope>
    <source>
        <tissue evidence="1">Skin</tissue>
    </source>
</reference>
<dbReference type="EMBL" id="HACG01028407">
    <property type="protein sequence ID" value="CEK75272.1"/>
    <property type="molecule type" value="Transcribed_RNA"/>
</dbReference>
<dbReference type="AlphaFoldDB" id="A0A0B7A3Q2"/>
<accession>A0A0B7A3Q2</accession>
<organism evidence="1">
    <name type="scientific">Arion vulgaris</name>
    <dbReference type="NCBI Taxonomy" id="1028688"/>
    <lineage>
        <taxon>Eukaryota</taxon>
        <taxon>Metazoa</taxon>
        <taxon>Spiralia</taxon>
        <taxon>Lophotrochozoa</taxon>
        <taxon>Mollusca</taxon>
        <taxon>Gastropoda</taxon>
        <taxon>Heterobranchia</taxon>
        <taxon>Euthyneura</taxon>
        <taxon>Panpulmonata</taxon>
        <taxon>Eupulmonata</taxon>
        <taxon>Stylommatophora</taxon>
        <taxon>Helicina</taxon>
        <taxon>Arionoidea</taxon>
        <taxon>Arionidae</taxon>
        <taxon>Arion</taxon>
    </lineage>
</organism>